<keyword evidence="4" id="KW-1134">Transmembrane beta strand</keyword>
<dbReference type="InterPro" id="IPR051906">
    <property type="entry name" value="TolC-like"/>
</dbReference>
<accession>A0A2A7UZL5</accession>
<evidence type="ECO:0000313" key="10">
    <source>
        <dbReference type="Proteomes" id="UP000220246"/>
    </source>
</evidence>
<dbReference type="GO" id="GO:0015288">
    <property type="term" value="F:porin activity"/>
    <property type="evidence" value="ECO:0007669"/>
    <property type="project" value="TreeGrafter"/>
</dbReference>
<evidence type="ECO:0000313" key="9">
    <source>
        <dbReference type="EMBL" id="PEH90742.1"/>
    </source>
</evidence>
<dbReference type="SUPFAM" id="SSF56954">
    <property type="entry name" value="Outer membrane efflux proteins (OEP)"/>
    <property type="match status" value="1"/>
</dbReference>
<dbReference type="NCBIfam" id="TIGR01844">
    <property type="entry name" value="type_I_sec_TolC"/>
    <property type="match status" value="1"/>
</dbReference>
<keyword evidence="3" id="KW-0813">Transport</keyword>
<evidence type="ECO:0000256" key="5">
    <source>
        <dbReference type="ARBA" id="ARBA00022692"/>
    </source>
</evidence>
<dbReference type="GO" id="GO:0009279">
    <property type="term" value="C:cell outer membrane"/>
    <property type="evidence" value="ECO:0007669"/>
    <property type="project" value="UniProtKB-SubCell"/>
</dbReference>
<evidence type="ECO:0000256" key="1">
    <source>
        <dbReference type="ARBA" id="ARBA00004442"/>
    </source>
</evidence>
<evidence type="ECO:0000256" key="7">
    <source>
        <dbReference type="ARBA" id="ARBA00023237"/>
    </source>
</evidence>
<dbReference type="STRING" id="1219032.GCA_001515545_04144"/>
<keyword evidence="6" id="KW-0472">Membrane</keyword>
<dbReference type="Proteomes" id="UP000220246">
    <property type="component" value="Unassembled WGS sequence"/>
</dbReference>
<dbReference type="GO" id="GO:1990281">
    <property type="term" value="C:efflux pump complex"/>
    <property type="evidence" value="ECO:0007669"/>
    <property type="project" value="TreeGrafter"/>
</dbReference>
<evidence type="ECO:0008006" key="11">
    <source>
        <dbReference type="Google" id="ProtNLM"/>
    </source>
</evidence>
<evidence type="ECO:0000256" key="8">
    <source>
        <dbReference type="SAM" id="SignalP"/>
    </source>
</evidence>
<keyword evidence="8" id="KW-0732">Signal</keyword>
<dbReference type="AlphaFoldDB" id="A0A2A7UZL5"/>
<feature type="chain" id="PRO_5012811919" description="Channel protein TolC" evidence="8">
    <location>
        <begin position="25"/>
        <end position="490"/>
    </location>
</feature>
<reference evidence="10" key="1">
    <citation type="submission" date="2017-09" db="EMBL/GenBank/DDBJ databases">
        <title>FDA dAtabase for Regulatory Grade micrObial Sequences (FDA-ARGOS): Supporting development and validation of Infectious Disease Dx tests.</title>
        <authorList>
            <person name="Minogue T."/>
            <person name="Wolcott M."/>
            <person name="Wasieloski L."/>
            <person name="Aguilar W."/>
            <person name="Moore D."/>
            <person name="Tallon L."/>
            <person name="Sadzewicz L."/>
            <person name="Ott S."/>
            <person name="Zhao X."/>
            <person name="Nagaraj S."/>
            <person name="Vavikolanu K."/>
            <person name="Aluvathingal J."/>
            <person name="Nadendla S."/>
            <person name="Sichtig H."/>
        </authorList>
    </citation>
    <scope>NUCLEOTIDE SEQUENCE [LARGE SCALE GENOMIC DNA]</scope>
    <source>
        <strain evidence="10">FDAARGOS_394</strain>
    </source>
</reference>
<dbReference type="PANTHER" id="PTHR30026:SF22">
    <property type="entry name" value="OUTER MEMBRANE EFFLUX PROTEIN"/>
    <property type="match status" value="1"/>
</dbReference>
<protein>
    <recommendedName>
        <fullName evidence="11">Channel protein TolC</fullName>
    </recommendedName>
</protein>
<evidence type="ECO:0000256" key="6">
    <source>
        <dbReference type="ARBA" id="ARBA00023136"/>
    </source>
</evidence>
<organism evidence="9 10">
    <name type="scientific">Comamonas terrigena</name>
    <dbReference type="NCBI Taxonomy" id="32013"/>
    <lineage>
        <taxon>Bacteria</taxon>
        <taxon>Pseudomonadati</taxon>
        <taxon>Pseudomonadota</taxon>
        <taxon>Betaproteobacteria</taxon>
        <taxon>Burkholderiales</taxon>
        <taxon>Comamonadaceae</taxon>
        <taxon>Comamonas</taxon>
    </lineage>
</organism>
<keyword evidence="7" id="KW-0998">Cell outer membrane</keyword>
<dbReference type="Gene3D" id="1.20.1600.10">
    <property type="entry name" value="Outer membrane efflux proteins (OEP)"/>
    <property type="match status" value="1"/>
</dbReference>
<dbReference type="OrthoDB" id="9814637at2"/>
<comment type="subcellular location">
    <subcellularLocation>
        <location evidence="1">Cell outer membrane</location>
    </subcellularLocation>
</comment>
<dbReference type="PANTHER" id="PTHR30026">
    <property type="entry name" value="OUTER MEMBRANE PROTEIN TOLC"/>
    <property type="match status" value="1"/>
</dbReference>
<dbReference type="InterPro" id="IPR003423">
    <property type="entry name" value="OMP_efflux"/>
</dbReference>
<comment type="caution">
    <text evidence="9">The sequence shown here is derived from an EMBL/GenBank/DDBJ whole genome shotgun (WGS) entry which is preliminary data.</text>
</comment>
<dbReference type="Pfam" id="PF02321">
    <property type="entry name" value="OEP"/>
    <property type="match status" value="2"/>
</dbReference>
<keyword evidence="10" id="KW-1185">Reference proteome</keyword>
<dbReference type="InterPro" id="IPR010130">
    <property type="entry name" value="T1SS_OMP_TolC"/>
</dbReference>
<gene>
    <name evidence="9" type="ORF">CRM82_20955</name>
</gene>
<dbReference type="EMBL" id="PDEA01000001">
    <property type="protein sequence ID" value="PEH90742.1"/>
    <property type="molecule type" value="Genomic_DNA"/>
</dbReference>
<name>A0A2A7UZL5_COMTR</name>
<keyword evidence="5" id="KW-0812">Transmembrane</keyword>
<feature type="signal peptide" evidence="8">
    <location>
        <begin position="1"/>
        <end position="24"/>
    </location>
</feature>
<dbReference type="GO" id="GO:0015562">
    <property type="term" value="F:efflux transmembrane transporter activity"/>
    <property type="evidence" value="ECO:0007669"/>
    <property type="project" value="InterPro"/>
</dbReference>
<dbReference type="GeneID" id="80803110"/>
<proteinExistence type="inferred from homology"/>
<comment type="similarity">
    <text evidence="2">Belongs to the outer membrane factor (OMF) (TC 1.B.17) family.</text>
</comment>
<evidence type="ECO:0000256" key="3">
    <source>
        <dbReference type="ARBA" id="ARBA00022448"/>
    </source>
</evidence>
<evidence type="ECO:0000256" key="2">
    <source>
        <dbReference type="ARBA" id="ARBA00007613"/>
    </source>
</evidence>
<dbReference type="RefSeq" id="WP_066541988.1">
    <property type="nucleotide sequence ID" value="NZ_DALZQJ010000034.1"/>
</dbReference>
<sequence length="490" mass="54817">MQRKPIAQLIITMGAATLAWGAAAQTASNSNVLQLPKAVEKAVTTHPEVRARYQDFVSSLEGQNIARGGWRPQVTAQGWVGKEWRSHMPGQSNYDWNRPGWNLDLRQLIFDGGITTNNIRQWGYEKLSGYYELMATSNNLANEAVAAYLDVQRYREMRSMARENYSMHEGTLSQLRERQQSGVGRGVDLEQANGRLALAQTNLMTESNNLNDVTQRYRRVIGEYPVADLDPVPDITAQLPNAGTTQNFVESLRGNPSLLSKQALVQAAQAGEKSAKGSRAPLVELRAGVGRDRTQPDGIYRDMQTANVQVLMTYNLYRGGADEARVRQTIAQGYAARDVADYTCRNIQQELSVSWNNIVRLRQQLPFLREHELSTSKVKVAYQQQFQIGQRSLLDLLDTENELFDARRSLLNAQYDLKKQEYQWLALSNKLLTTLGLAQPHAGDLPEEQQSLVLPDDLLQACMTPLPDTTNLAPVVAYGDGDKPPVLKTK</sequence>
<evidence type="ECO:0000256" key="4">
    <source>
        <dbReference type="ARBA" id="ARBA00022452"/>
    </source>
</evidence>